<organism evidence="1 2">
    <name type="scientific">Trichoderma ghanense</name>
    <dbReference type="NCBI Taxonomy" id="65468"/>
    <lineage>
        <taxon>Eukaryota</taxon>
        <taxon>Fungi</taxon>
        <taxon>Dikarya</taxon>
        <taxon>Ascomycota</taxon>
        <taxon>Pezizomycotina</taxon>
        <taxon>Sordariomycetes</taxon>
        <taxon>Hypocreomycetidae</taxon>
        <taxon>Hypocreales</taxon>
        <taxon>Hypocreaceae</taxon>
        <taxon>Trichoderma</taxon>
    </lineage>
</organism>
<accession>A0ABY2HA09</accession>
<proteinExistence type="predicted"/>
<evidence type="ECO:0000313" key="2">
    <source>
        <dbReference type="Proteomes" id="UP001642720"/>
    </source>
</evidence>
<sequence length="58" mass="6628">MFFAGYFIRSPTPLPKPLLPIPSIFSRPPPPPSFPYIRSSFAAITNFFREALAIIHFF</sequence>
<name>A0ABY2HA09_9HYPO</name>
<protein>
    <submittedName>
        <fullName evidence="1">Uncharacterized protein</fullName>
    </submittedName>
</protein>
<comment type="caution">
    <text evidence="1">The sequence shown here is derived from an EMBL/GenBank/DDBJ whole genome shotgun (WGS) entry which is preliminary data.</text>
</comment>
<keyword evidence="2" id="KW-1185">Reference proteome</keyword>
<evidence type="ECO:0000313" key="1">
    <source>
        <dbReference type="EMBL" id="TFB04602.1"/>
    </source>
</evidence>
<dbReference type="GeneID" id="300575858"/>
<reference evidence="1 2" key="1">
    <citation type="submission" date="2018-01" db="EMBL/GenBank/DDBJ databases">
        <title>Genome characterization of the sugarcane-associated fungus Trichoderma ghanense CCMA-1212 and their application in lignocelulose bioconversion.</title>
        <authorList>
            <person name="Steindorff A.S."/>
            <person name="Mendes T.D."/>
            <person name="Vilela E.S.D."/>
            <person name="Rodrigues D.S."/>
            <person name="Formighieri E.F."/>
            <person name="Melo I.S."/>
            <person name="Favaro L.C.L."/>
        </authorList>
    </citation>
    <scope>NUCLEOTIDE SEQUENCE [LARGE SCALE GENOMIC DNA]</scope>
    <source>
        <strain evidence="1 2">CCMA-1212</strain>
    </source>
</reference>
<dbReference type="EMBL" id="PPTA01000004">
    <property type="protein sequence ID" value="TFB04602.1"/>
    <property type="molecule type" value="Genomic_DNA"/>
</dbReference>
<gene>
    <name evidence="1" type="ORF">CCMA1212_004089</name>
</gene>
<dbReference type="RefSeq" id="XP_073560803.1">
    <property type="nucleotide sequence ID" value="XM_073701408.1"/>
</dbReference>
<dbReference type="Proteomes" id="UP001642720">
    <property type="component" value="Unassembled WGS sequence"/>
</dbReference>